<feature type="transmembrane region" description="Helical" evidence="1">
    <location>
        <begin position="94"/>
        <end position="115"/>
    </location>
</feature>
<evidence type="ECO:0000256" key="1">
    <source>
        <dbReference type="SAM" id="Phobius"/>
    </source>
</evidence>
<dbReference type="PANTHER" id="PTHR23028:SF131">
    <property type="entry name" value="BLR2367 PROTEIN"/>
    <property type="match status" value="1"/>
</dbReference>
<evidence type="ECO:0000313" key="4">
    <source>
        <dbReference type="Proteomes" id="UP000244962"/>
    </source>
</evidence>
<dbReference type="Pfam" id="PF01757">
    <property type="entry name" value="Acyl_transf_3"/>
    <property type="match status" value="1"/>
</dbReference>
<feature type="transmembrane region" description="Helical" evidence="1">
    <location>
        <begin position="268"/>
        <end position="290"/>
    </location>
</feature>
<keyword evidence="3" id="KW-0808">Transferase</keyword>
<keyword evidence="3" id="KW-0012">Acyltransferase</keyword>
<feature type="transmembrane region" description="Helical" evidence="1">
    <location>
        <begin position="12"/>
        <end position="32"/>
    </location>
</feature>
<feature type="transmembrane region" description="Helical" evidence="1">
    <location>
        <begin position="183"/>
        <end position="199"/>
    </location>
</feature>
<comment type="caution">
    <text evidence="3">The sequence shown here is derived from an EMBL/GenBank/DDBJ whole genome shotgun (WGS) entry which is preliminary data.</text>
</comment>
<dbReference type="GO" id="GO:0016747">
    <property type="term" value="F:acyltransferase activity, transferring groups other than amino-acyl groups"/>
    <property type="evidence" value="ECO:0007669"/>
    <property type="project" value="InterPro"/>
</dbReference>
<accession>A0A2U1TF30</accession>
<organism evidence="3 4">
    <name type="scientific">Mycetocola zhujimingii</name>
    <dbReference type="NCBI Taxonomy" id="2079792"/>
    <lineage>
        <taxon>Bacteria</taxon>
        <taxon>Bacillati</taxon>
        <taxon>Actinomycetota</taxon>
        <taxon>Actinomycetes</taxon>
        <taxon>Micrococcales</taxon>
        <taxon>Microbacteriaceae</taxon>
        <taxon>Mycetocola</taxon>
    </lineage>
</organism>
<feature type="transmembrane region" description="Helical" evidence="1">
    <location>
        <begin position="205"/>
        <end position="223"/>
    </location>
</feature>
<feature type="transmembrane region" description="Helical" evidence="1">
    <location>
        <begin position="60"/>
        <end position="82"/>
    </location>
</feature>
<dbReference type="EMBL" id="QEFB01000005">
    <property type="protein sequence ID" value="PWC07420.1"/>
    <property type="molecule type" value="Genomic_DNA"/>
</dbReference>
<dbReference type="AlphaFoldDB" id="A0A2U1TF30"/>
<feature type="transmembrane region" description="Helical" evidence="1">
    <location>
        <begin position="235"/>
        <end position="256"/>
    </location>
</feature>
<feature type="transmembrane region" description="Helical" evidence="1">
    <location>
        <begin position="302"/>
        <end position="325"/>
    </location>
</feature>
<proteinExistence type="predicted"/>
<dbReference type="Proteomes" id="UP000244962">
    <property type="component" value="Unassembled WGS sequence"/>
</dbReference>
<evidence type="ECO:0000259" key="2">
    <source>
        <dbReference type="Pfam" id="PF01757"/>
    </source>
</evidence>
<keyword evidence="1" id="KW-0812">Transmembrane</keyword>
<dbReference type="RefSeq" id="WP_108962709.1">
    <property type="nucleotide sequence ID" value="NZ_QEFB01000005.1"/>
</dbReference>
<keyword evidence="4" id="KW-1185">Reference proteome</keyword>
<dbReference type="GO" id="GO:0000271">
    <property type="term" value="P:polysaccharide biosynthetic process"/>
    <property type="evidence" value="ECO:0007669"/>
    <property type="project" value="TreeGrafter"/>
</dbReference>
<dbReference type="GO" id="GO:0016020">
    <property type="term" value="C:membrane"/>
    <property type="evidence" value="ECO:0007669"/>
    <property type="project" value="TreeGrafter"/>
</dbReference>
<feature type="transmembrane region" description="Helical" evidence="1">
    <location>
        <begin position="331"/>
        <end position="352"/>
    </location>
</feature>
<keyword evidence="1" id="KW-0472">Membrane</keyword>
<feature type="domain" description="Acyltransferase 3" evidence="2">
    <location>
        <begin position="10"/>
        <end position="349"/>
    </location>
</feature>
<name>A0A2U1TF30_9MICO</name>
<protein>
    <submittedName>
        <fullName evidence="3">Acyltransferase</fullName>
    </submittedName>
</protein>
<evidence type="ECO:0000313" key="3">
    <source>
        <dbReference type="EMBL" id="PWC07420.1"/>
    </source>
</evidence>
<reference evidence="4" key="1">
    <citation type="submission" date="2018-04" db="EMBL/GenBank/DDBJ databases">
        <authorList>
            <person name="Liu S."/>
            <person name="Wang Z."/>
            <person name="Li J."/>
        </authorList>
    </citation>
    <scope>NUCLEOTIDE SEQUENCE [LARGE SCALE GENOMIC DNA]</scope>
    <source>
        <strain evidence="4">622</strain>
    </source>
</reference>
<dbReference type="InterPro" id="IPR050879">
    <property type="entry name" value="Acyltransferase_3"/>
</dbReference>
<keyword evidence="1" id="KW-1133">Transmembrane helix</keyword>
<gene>
    <name evidence="3" type="ORF">DF223_07345</name>
</gene>
<dbReference type="PANTHER" id="PTHR23028">
    <property type="entry name" value="ACETYLTRANSFERASE"/>
    <property type="match status" value="1"/>
</dbReference>
<sequence length="380" mass="41179">MGTGQSERMHALDGVRGVAAVVVVLYHLTLMARPRLEETAGLWEWITQSPLRPLTAGSEAVLVFFVLSGLVVSIPALSATFDWLRYYPSRLIRLYLPVIGAVLFAVALILVVPRFPGAISPDSWLDNRVASSISLGRIVEESSLLPETYTVVNVLWSLRWEVMFSVLLPVFIVVGLAVRRRPWLAAVVSVALMVAGRVLEVDALVYLPTFFLGTLMAVHLPGIRAWADRVNRRGGWFIWGALAVASVVLLVLSWLTRDIAPAGSSASAALWGLAGAGAAGLIVVAIGSPLAERMLSARLPLWLGRVSFSLYLVHVPVLASIAFLIGDAAWWLVALIAFPASFAIAWLFHVAVETPAHRLARRAGNRVASRHDRVPTPIAS</sequence>
<dbReference type="InterPro" id="IPR002656">
    <property type="entry name" value="Acyl_transf_3_dom"/>
</dbReference>
<feature type="transmembrane region" description="Helical" evidence="1">
    <location>
        <begin position="158"/>
        <end position="178"/>
    </location>
</feature>